<dbReference type="EMBL" id="JAHRIP010031737">
    <property type="protein sequence ID" value="MEQ2293127.1"/>
    <property type="molecule type" value="Genomic_DNA"/>
</dbReference>
<organism evidence="1 2">
    <name type="scientific">Ameca splendens</name>
    <dbReference type="NCBI Taxonomy" id="208324"/>
    <lineage>
        <taxon>Eukaryota</taxon>
        <taxon>Metazoa</taxon>
        <taxon>Chordata</taxon>
        <taxon>Craniata</taxon>
        <taxon>Vertebrata</taxon>
        <taxon>Euteleostomi</taxon>
        <taxon>Actinopterygii</taxon>
        <taxon>Neopterygii</taxon>
        <taxon>Teleostei</taxon>
        <taxon>Neoteleostei</taxon>
        <taxon>Acanthomorphata</taxon>
        <taxon>Ovalentaria</taxon>
        <taxon>Atherinomorphae</taxon>
        <taxon>Cyprinodontiformes</taxon>
        <taxon>Goodeidae</taxon>
        <taxon>Ameca</taxon>
    </lineage>
</organism>
<dbReference type="Proteomes" id="UP001469553">
    <property type="component" value="Unassembled WGS sequence"/>
</dbReference>
<protein>
    <submittedName>
        <fullName evidence="1">Uncharacterized protein</fullName>
    </submittedName>
</protein>
<sequence>MMTFICSQQDQQLEFSCFNSEFEMFHQIYPMVMVNVMFRRQNTCNCFPTHCCSILEINKSFLCIWQVLTFITSRGVFFSFGQKSSLLRAESLGGIMSTHKSNLFVVPPRFCFTNLHV</sequence>
<gene>
    <name evidence="1" type="ORF">AMECASPLE_030036</name>
</gene>
<proteinExistence type="predicted"/>
<accession>A0ABV0YH07</accession>
<name>A0ABV0YH07_9TELE</name>
<comment type="caution">
    <text evidence="1">The sequence shown here is derived from an EMBL/GenBank/DDBJ whole genome shotgun (WGS) entry which is preliminary data.</text>
</comment>
<keyword evidence="2" id="KW-1185">Reference proteome</keyword>
<evidence type="ECO:0000313" key="1">
    <source>
        <dbReference type="EMBL" id="MEQ2293127.1"/>
    </source>
</evidence>
<reference evidence="1 2" key="1">
    <citation type="submission" date="2021-06" db="EMBL/GenBank/DDBJ databases">
        <authorList>
            <person name="Palmer J.M."/>
        </authorList>
    </citation>
    <scope>NUCLEOTIDE SEQUENCE [LARGE SCALE GENOMIC DNA]</scope>
    <source>
        <strain evidence="1 2">AS_MEX2019</strain>
        <tissue evidence="1">Muscle</tissue>
    </source>
</reference>
<evidence type="ECO:0000313" key="2">
    <source>
        <dbReference type="Proteomes" id="UP001469553"/>
    </source>
</evidence>